<reference evidence="1 2" key="1">
    <citation type="journal article" date="2011" name="Front. Microbiol.">
        <title>Two Strains of Crocosphaera watsonii with Highly Conserved Genomes are Distinguished by Strain-Specific Features.</title>
        <authorList>
            <person name="Bench S.R."/>
            <person name="Ilikchyan I.N."/>
            <person name="Tripp H.J."/>
            <person name="Zehr J.P."/>
        </authorList>
    </citation>
    <scope>NUCLEOTIDE SEQUENCE [LARGE SCALE GENOMIC DNA]</scope>
    <source>
        <strain evidence="1 2">WH 0003</strain>
    </source>
</reference>
<dbReference type="InterPro" id="IPR050220">
    <property type="entry name" value="Type_II_DNA_Topoisomerases"/>
</dbReference>
<dbReference type="Proteomes" id="UP000003477">
    <property type="component" value="Unassembled WGS sequence"/>
</dbReference>
<dbReference type="GO" id="GO:0006265">
    <property type="term" value="P:DNA topological change"/>
    <property type="evidence" value="ECO:0007669"/>
    <property type="project" value="InterPro"/>
</dbReference>
<gene>
    <name evidence="1" type="ORF">CWATWH0003_3198</name>
</gene>
<dbReference type="Pfam" id="PF03989">
    <property type="entry name" value="DNA_gyraseA_C"/>
    <property type="match status" value="2"/>
</dbReference>
<protein>
    <submittedName>
        <fullName evidence="1">DNA gyrase subunit A</fullName>
        <ecNumber evidence="1">5.99.1.3</ecNumber>
    </submittedName>
</protein>
<dbReference type="EC" id="5.99.1.3" evidence="1"/>
<dbReference type="GO" id="GO:0005737">
    <property type="term" value="C:cytoplasm"/>
    <property type="evidence" value="ECO:0007669"/>
    <property type="project" value="TreeGrafter"/>
</dbReference>
<dbReference type="EMBL" id="AESD01000476">
    <property type="protein sequence ID" value="EHJ12082.1"/>
    <property type="molecule type" value="Genomic_DNA"/>
</dbReference>
<dbReference type="Gene3D" id="2.120.10.90">
    <property type="entry name" value="DNA gyrase/topoisomerase IV, subunit A, C-terminal"/>
    <property type="match status" value="1"/>
</dbReference>
<dbReference type="PANTHER" id="PTHR43493">
    <property type="entry name" value="DNA GYRASE/TOPOISOMERASE SUBUNIT A"/>
    <property type="match status" value="1"/>
</dbReference>
<dbReference type="PATRIC" id="fig|423471.3.peg.3005"/>
<proteinExistence type="predicted"/>
<dbReference type="GO" id="GO:0003677">
    <property type="term" value="F:DNA binding"/>
    <property type="evidence" value="ECO:0007669"/>
    <property type="project" value="InterPro"/>
</dbReference>
<dbReference type="GO" id="GO:0003918">
    <property type="term" value="F:DNA topoisomerase type II (double strand cut, ATP-hydrolyzing) activity"/>
    <property type="evidence" value="ECO:0007669"/>
    <property type="project" value="TreeGrafter"/>
</dbReference>
<dbReference type="SUPFAM" id="SSF101904">
    <property type="entry name" value="GyrA/ParC C-terminal domain-like"/>
    <property type="match status" value="1"/>
</dbReference>
<keyword evidence="1" id="KW-0413">Isomerase</keyword>
<name>G5J6V5_CROWT</name>
<sequence length="89" mass="9600">MGVRAIKFKSDSDCLASLRVVNAEDELMIVSNRGIIIRQAVDAISMQSRAATGVRVQRLDSEDAIAAVALVPPAPETEGEEETEETVEE</sequence>
<dbReference type="GO" id="GO:0009330">
    <property type="term" value="C:DNA topoisomerase type II (double strand cut, ATP-hydrolyzing) complex"/>
    <property type="evidence" value="ECO:0007669"/>
    <property type="project" value="TreeGrafter"/>
</dbReference>
<evidence type="ECO:0000313" key="2">
    <source>
        <dbReference type="Proteomes" id="UP000003477"/>
    </source>
</evidence>
<dbReference type="PANTHER" id="PTHR43493:SF5">
    <property type="entry name" value="DNA GYRASE SUBUNIT A, CHLOROPLASTIC_MITOCHONDRIAL"/>
    <property type="match status" value="1"/>
</dbReference>
<evidence type="ECO:0000313" key="1">
    <source>
        <dbReference type="EMBL" id="EHJ12082.1"/>
    </source>
</evidence>
<dbReference type="GO" id="GO:0005524">
    <property type="term" value="F:ATP binding"/>
    <property type="evidence" value="ECO:0007669"/>
    <property type="project" value="InterPro"/>
</dbReference>
<dbReference type="InterPro" id="IPR035516">
    <property type="entry name" value="Gyrase/topoIV_suA_C"/>
</dbReference>
<comment type="caution">
    <text evidence="1">The sequence shown here is derived from an EMBL/GenBank/DDBJ whole genome shotgun (WGS) entry which is preliminary data.</text>
</comment>
<accession>G5J6V5</accession>
<dbReference type="InterPro" id="IPR006691">
    <property type="entry name" value="GyrA/parC_rep"/>
</dbReference>
<dbReference type="AlphaFoldDB" id="G5J6V5"/>
<organism evidence="1 2">
    <name type="scientific">Crocosphaera watsonii WH 0003</name>
    <dbReference type="NCBI Taxonomy" id="423471"/>
    <lineage>
        <taxon>Bacteria</taxon>
        <taxon>Bacillati</taxon>
        <taxon>Cyanobacteriota</taxon>
        <taxon>Cyanophyceae</taxon>
        <taxon>Oscillatoriophycideae</taxon>
        <taxon>Chroococcales</taxon>
        <taxon>Aphanothecaceae</taxon>
        <taxon>Crocosphaera</taxon>
    </lineage>
</organism>